<keyword evidence="1" id="KW-0812">Transmembrane</keyword>
<sequence>MTPPRSIIGNLTVSSWFANPWRRRAILFVLAVIFAVLALFPRLYRTASSLTPTDPSSLGLQGALGQLGAGASVFGSQAAVEISLKVARSQGVRRAVAADLDLPKRLNMSDPLAIDRWLVSNVEIRSLRGGIIQVESKLTDAKLGLDLVRSFTQATRFQLARIARNQTAYKRDVLVNLVRSSRQRLDRAQAAYDSFRRRTRYSQPGPSIGAIGARIPTLQAELKAREVELNAARAFATDENMSVRRIIAEIQAIRRQLAEAQSLDANDPDSVNRVVVQSTQVQDLERELNIARGLYEGYRRYLEGAAVEDLTSTSSVRVLEEPYVDSARQFRTIPAGLFILIVLLAGAMEFYLMRPPLGDPRRNLSPAR</sequence>
<organism evidence="2 3">
    <name type="scientific">Sphingomonas jatrophae</name>
    <dbReference type="NCBI Taxonomy" id="1166337"/>
    <lineage>
        <taxon>Bacteria</taxon>
        <taxon>Pseudomonadati</taxon>
        <taxon>Pseudomonadota</taxon>
        <taxon>Alphaproteobacteria</taxon>
        <taxon>Sphingomonadales</taxon>
        <taxon>Sphingomonadaceae</taxon>
        <taxon>Sphingomonas</taxon>
    </lineage>
</organism>
<dbReference type="Proteomes" id="UP000198824">
    <property type="component" value="Unassembled WGS sequence"/>
</dbReference>
<keyword evidence="1" id="KW-0472">Membrane</keyword>
<evidence type="ECO:0008006" key="4">
    <source>
        <dbReference type="Google" id="ProtNLM"/>
    </source>
</evidence>
<evidence type="ECO:0000256" key="1">
    <source>
        <dbReference type="SAM" id="Phobius"/>
    </source>
</evidence>
<feature type="transmembrane region" description="Helical" evidence="1">
    <location>
        <begin position="333"/>
        <end position="352"/>
    </location>
</feature>
<dbReference type="AlphaFoldDB" id="A0A1I6JRX0"/>
<keyword evidence="1" id="KW-1133">Transmembrane helix</keyword>
<dbReference type="EMBL" id="FOZG01000001">
    <property type="protein sequence ID" value="SFR81716.1"/>
    <property type="molecule type" value="Genomic_DNA"/>
</dbReference>
<gene>
    <name evidence="2" type="ORF">SAMN05192580_0749</name>
</gene>
<dbReference type="PANTHER" id="PTHR32309:SF31">
    <property type="entry name" value="CAPSULAR EXOPOLYSACCHARIDE FAMILY"/>
    <property type="match status" value="1"/>
</dbReference>
<dbReference type="PANTHER" id="PTHR32309">
    <property type="entry name" value="TYROSINE-PROTEIN KINASE"/>
    <property type="match status" value="1"/>
</dbReference>
<accession>A0A1I6JRX0</accession>
<dbReference type="InterPro" id="IPR050445">
    <property type="entry name" value="Bact_polysacc_biosynth/exp"/>
</dbReference>
<evidence type="ECO:0000313" key="3">
    <source>
        <dbReference type="Proteomes" id="UP000198824"/>
    </source>
</evidence>
<evidence type="ECO:0000313" key="2">
    <source>
        <dbReference type="EMBL" id="SFR81716.1"/>
    </source>
</evidence>
<keyword evidence="3" id="KW-1185">Reference proteome</keyword>
<name>A0A1I6JRX0_9SPHN</name>
<feature type="transmembrane region" description="Helical" evidence="1">
    <location>
        <begin position="25"/>
        <end position="44"/>
    </location>
</feature>
<dbReference type="OrthoDB" id="7551971at2"/>
<protein>
    <recommendedName>
        <fullName evidence="4">Chain length determinant protein</fullName>
    </recommendedName>
</protein>
<proteinExistence type="predicted"/>
<dbReference type="RefSeq" id="WP_093310889.1">
    <property type="nucleotide sequence ID" value="NZ_FOZG01000001.1"/>
</dbReference>
<reference evidence="2 3" key="1">
    <citation type="submission" date="2016-10" db="EMBL/GenBank/DDBJ databases">
        <authorList>
            <person name="de Groot N.N."/>
        </authorList>
    </citation>
    <scope>NUCLEOTIDE SEQUENCE [LARGE SCALE GENOMIC DNA]</scope>
    <source>
        <strain evidence="2 3">S5-249</strain>
    </source>
</reference>
<dbReference type="STRING" id="1166337.SAMN05192580_0749"/>